<accession>A0ABN6VTP6</accession>
<reference evidence="5 6" key="1">
    <citation type="submission" date="2022-12" db="EMBL/GenBank/DDBJ databases">
        <title>Polyphasic characterization of Geotalea uranireducens NIT-SL11 newly isolated from a complex of sewage sludge and microbially reduced graphene oxide.</title>
        <authorList>
            <person name="Xie L."/>
            <person name="Yoshida N."/>
            <person name="Meng L."/>
        </authorList>
    </citation>
    <scope>NUCLEOTIDE SEQUENCE [LARGE SCALE GENOMIC DNA]</scope>
    <source>
        <strain evidence="5 6">NIT-SL11</strain>
    </source>
</reference>
<dbReference type="InterPro" id="IPR050595">
    <property type="entry name" value="Bact_response_regulator"/>
</dbReference>
<evidence type="ECO:0000256" key="3">
    <source>
        <dbReference type="PROSITE-ProRule" id="PRU00169"/>
    </source>
</evidence>
<keyword evidence="1 3" id="KW-0597">Phosphoprotein</keyword>
<sequence>MGTKLLLADDSITIQKVVGIIFANDEEYELTVVDNGDAALEKAREIRPEVMLVDALMPGKTGYEVCEAVRSDPLLATVPILLMTGAFEPFDEEKARSCGADDFISKPFESQQLIEKIKELAALAAIRASQSPVEQTMDAGAFSFESIEPLAAAEEPAPAVTFGEAEAFASADAAAQSEGSFFAVEEAAPADDLWGAFELEEEVVGEIVTADEGEEVVEAAPFALEQSAAVELEPSPAAAVTTEEFGLPATDFVFTEEEPPAFAVAEEESLTVSAGEPAAFTGAFAVGMVEQPEEGDLAEDLAASTAAFAAEMPGADFGVPPADEFEAPVAVSPEPDAPVAAASDGGTLTITEAQLAAAIAKISREIIERIAWEVVPDLAETLIKEEIRRIKAGTE</sequence>
<dbReference type="Gene3D" id="3.40.50.2300">
    <property type="match status" value="1"/>
</dbReference>
<dbReference type="RefSeq" id="WP_281999822.1">
    <property type="nucleotide sequence ID" value="NZ_AP027151.1"/>
</dbReference>
<dbReference type="InterPro" id="IPR001789">
    <property type="entry name" value="Sig_transdc_resp-reg_receiver"/>
</dbReference>
<evidence type="ECO:0000256" key="1">
    <source>
        <dbReference type="ARBA" id="ARBA00022553"/>
    </source>
</evidence>
<dbReference type="PROSITE" id="PS50110">
    <property type="entry name" value="RESPONSE_REGULATORY"/>
    <property type="match status" value="1"/>
</dbReference>
<keyword evidence="6" id="KW-1185">Reference proteome</keyword>
<dbReference type="Proteomes" id="UP001317705">
    <property type="component" value="Chromosome"/>
</dbReference>
<evidence type="ECO:0000313" key="5">
    <source>
        <dbReference type="EMBL" id="BDV43696.1"/>
    </source>
</evidence>
<dbReference type="PANTHER" id="PTHR44591">
    <property type="entry name" value="STRESS RESPONSE REGULATOR PROTEIN 1"/>
    <property type="match status" value="1"/>
</dbReference>
<protein>
    <submittedName>
        <fullName evidence="5">Response regulator</fullName>
    </submittedName>
</protein>
<name>A0ABN6VTP6_9BACT</name>
<feature type="modified residue" description="4-aspartylphosphate" evidence="3">
    <location>
        <position position="54"/>
    </location>
</feature>
<dbReference type="SUPFAM" id="SSF52172">
    <property type="entry name" value="CheY-like"/>
    <property type="match status" value="1"/>
</dbReference>
<evidence type="ECO:0000259" key="4">
    <source>
        <dbReference type="PROSITE" id="PS50110"/>
    </source>
</evidence>
<feature type="domain" description="Response regulatory" evidence="4">
    <location>
        <begin position="4"/>
        <end position="121"/>
    </location>
</feature>
<dbReference type="EMBL" id="AP027151">
    <property type="protein sequence ID" value="BDV43696.1"/>
    <property type="molecule type" value="Genomic_DNA"/>
</dbReference>
<dbReference type="PANTHER" id="PTHR44591:SF14">
    <property type="entry name" value="PROTEIN PILG"/>
    <property type="match status" value="1"/>
</dbReference>
<gene>
    <name evidence="5" type="ORF">GURASL_26190</name>
</gene>
<evidence type="ECO:0000313" key="6">
    <source>
        <dbReference type="Proteomes" id="UP001317705"/>
    </source>
</evidence>
<dbReference type="SMART" id="SM00448">
    <property type="entry name" value="REC"/>
    <property type="match status" value="1"/>
</dbReference>
<dbReference type="InterPro" id="IPR011006">
    <property type="entry name" value="CheY-like_superfamily"/>
</dbReference>
<proteinExistence type="predicted"/>
<keyword evidence="2" id="KW-0902">Two-component regulatory system</keyword>
<organism evidence="5 6">
    <name type="scientific">Geotalea uraniireducens</name>
    <dbReference type="NCBI Taxonomy" id="351604"/>
    <lineage>
        <taxon>Bacteria</taxon>
        <taxon>Pseudomonadati</taxon>
        <taxon>Thermodesulfobacteriota</taxon>
        <taxon>Desulfuromonadia</taxon>
        <taxon>Geobacterales</taxon>
        <taxon>Geobacteraceae</taxon>
        <taxon>Geotalea</taxon>
    </lineage>
</organism>
<evidence type="ECO:0000256" key="2">
    <source>
        <dbReference type="ARBA" id="ARBA00023012"/>
    </source>
</evidence>
<dbReference type="CDD" id="cd00156">
    <property type="entry name" value="REC"/>
    <property type="match status" value="1"/>
</dbReference>
<dbReference type="Pfam" id="PF00072">
    <property type="entry name" value="Response_reg"/>
    <property type="match status" value="1"/>
</dbReference>